<organism evidence="1">
    <name type="scientific">uncultured bacterium</name>
    <name type="common">gcode 4</name>
    <dbReference type="NCBI Taxonomy" id="1234023"/>
    <lineage>
        <taxon>Bacteria</taxon>
        <taxon>environmental samples</taxon>
    </lineage>
</organism>
<comment type="caution">
    <text evidence="1">The sequence shown here is derived from an EMBL/GenBank/DDBJ whole genome shotgun (WGS) entry which is preliminary data.</text>
</comment>
<sequence>MFIDRIQNFLPAYQNRELQSFLKLLNVSNAQKFDILKLEKDFLLTLILIKFGEKYPDLVFKGGTCLNKVYFPYFRLSEDLDFVLNMNVGRSVRKTILKEYENNFIDDLTLLWLTLKDERTKFDEYKLAMFTFEYKSTINNTIQTIKIDISLKQPLKLAPIPGKIQTLFIDEVLEESIFWDHSISCIDLRESLAEKMRAALTRGAPAIRDFFDIWYVKQYSAFDFSNPDFRELVHTKLQEVGYLYTLDEHYELLQKQIITDLRPVLSDEHNFDFPGIYDFILTFKK</sequence>
<gene>
    <name evidence="1" type="ORF">ACD_71C00222G0025</name>
</gene>
<reference evidence="1" key="1">
    <citation type="journal article" date="2012" name="Science">
        <title>Fermentation, hydrogen, and sulfur metabolism in multiple uncultivated bacterial phyla.</title>
        <authorList>
            <person name="Wrighton K.C."/>
            <person name="Thomas B.C."/>
            <person name="Sharon I."/>
            <person name="Miller C.S."/>
            <person name="Castelle C.J."/>
            <person name="VerBerkmoes N.C."/>
            <person name="Wilkins M.J."/>
            <person name="Hettich R.L."/>
            <person name="Lipton M.S."/>
            <person name="Williams K.H."/>
            <person name="Long P.E."/>
            <person name="Banfield J.F."/>
        </authorList>
    </citation>
    <scope>NUCLEOTIDE SEQUENCE [LARGE SCALE GENOMIC DNA]</scope>
</reference>
<dbReference type="Gene3D" id="3.10.450.620">
    <property type="entry name" value="JHP933, nucleotidyltransferase-like core domain"/>
    <property type="match status" value="1"/>
</dbReference>
<protein>
    <recommendedName>
        <fullName evidence="2">Nucleotidyl transferase AbiEii/AbiGii toxin family protein</fullName>
    </recommendedName>
</protein>
<name>K1Z4L5_9BACT</name>
<dbReference type="Pfam" id="PF08843">
    <property type="entry name" value="AbiEii"/>
    <property type="match status" value="1"/>
</dbReference>
<dbReference type="InterPro" id="IPR014942">
    <property type="entry name" value="AbiEii"/>
</dbReference>
<evidence type="ECO:0008006" key="2">
    <source>
        <dbReference type="Google" id="ProtNLM"/>
    </source>
</evidence>
<accession>K1Z4L5</accession>
<evidence type="ECO:0000313" key="1">
    <source>
        <dbReference type="EMBL" id="EKD44166.1"/>
    </source>
</evidence>
<dbReference type="EMBL" id="AMFJ01028953">
    <property type="protein sequence ID" value="EKD44166.1"/>
    <property type="molecule type" value="Genomic_DNA"/>
</dbReference>
<proteinExistence type="predicted"/>
<dbReference type="AlphaFoldDB" id="K1Z4L5"/>